<dbReference type="InterPro" id="IPR015943">
    <property type="entry name" value="WD40/YVTN_repeat-like_dom_sf"/>
</dbReference>
<dbReference type="EMBL" id="WEGH01000002">
    <property type="protein sequence ID" value="MQY06146.1"/>
    <property type="molecule type" value="Genomic_DNA"/>
</dbReference>
<keyword evidence="4" id="KW-1185">Reference proteome</keyword>
<feature type="signal peptide" evidence="2">
    <location>
        <begin position="1"/>
        <end position="31"/>
    </location>
</feature>
<feature type="region of interest" description="Disordered" evidence="1">
    <location>
        <begin position="607"/>
        <end position="629"/>
    </location>
</feature>
<feature type="compositionally biased region" description="Basic residues" evidence="1">
    <location>
        <begin position="608"/>
        <end position="629"/>
    </location>
</feature>
<reference evidence="3 4" key="1">
    <citation type="submission" date="2019-10" db="EMBL/GenBank/DDBJ databases">
        <title>Actinomadura rubteroloni sp. nov. and Actinomadura macrotermitis sp. nov., isolated from the gut of fungus growing-termite Macrotermes natalensis.</title>
        <authorList>
            <person name="Benndorf R."/>
            <person name="Martin K."/>
            <person name="Kuefner M."/>
            <person name="De Beer W."/>
            <person name="Kaster A.-K."/>
            <person name="Vollmers J."/>
            <person name="Poulsen M."/>
            <person name="Beemelmanns C."/>
        </authorList>
    </citation>
    <scope>NUCLEOTIDE SEQUENCE [LARGE SCALE GENOMIC DNA]</scope>
    <source>
        <strain evidence="3 4">RB68</strain>
    </source>
</reference>
<feature type="chain" id="PRO_5029692326" evidence="2">
    <location>
        <begin position="32"/>
        <end position="629"/>
    </location>
</feature>
<organism evidence="3 4">
    <name type="scientific">Actinomadura macrotermitis</name>
    <dbReference type="NCBI Taxonomy" id="2585200"/>
    <lineage>
        <taxon>Bacteria</taxon>
        <taxon>Bacillati</taxon>
        <taxon>Actinomycetota</taxon>
        <taxon>Actinomycetes</taxon>
        <taxon>Streptosporangiales</taxon>
        <taxon>Thermomonosporaceae</taxon>
        <taxon>Actinomadura</taxon>
    </lineage>
</organism>
<comment type="caution">
    <text evidence="3">The sequence shown here is derived from an EMBL/GenBank/DDBJ whole genome shotgun (WGS) entry which is preliminary data.</text>
</comment>
<dbReference type="RefSeq" id="WP_153534595.1">
    <property type="nucleotide sequence ID" value="NZ_WEGH01000002.1"/>
</dbReference>
<dbReference type="Pfam" id="PF24684">
    <property type="entry name" value="Vgb_lyase"/>
    <property type="match status" value="2"/>
</dbReference>
<name>A0A7K0BYI3_9ACTN</name>
<dbReference type="Proteomes" id="UP000487268">
    <property type="component" value="Unassembled WGS sequence"/>
</dbReference>
<dbReference type="SUPFAM" id="SSF63829">
    <property type="entry name" value="Calcium-dependent phosphotriesterase"/>
    <property type="match status" value="2"/>
</dbReference>
<evidence type="ECO:0000256" key="1">
    <source>
        <dbReference type="SAM" id="MobiDB-lite"/>
    </source>
</evidence>
<accession>A0A7K0BYI3</accession>
<evidence type="ECO:0000256" key="2">
    <source>
        <dbReference type="SAM" id="SignalP"/>
    </source>
</evidence>
<proteinExistence type="predicted"/>
<sequence length="629" mass="63627">MRRRTRAGAVALTAVLGTTSFLAVTAGAAHAGTATEYSLPIADVAPTGLAGGPGGSVWFTETSGGIGQITASGKVKEYQVPRNSRNLKGVPAAMANGTDGSIWYTDTSTTAPRLGRVDPATGASTLFELPTSGPLSFPFSMVNSIAPGANGTMWFSGLDSGVLGKIDASGNVTLYAAGGSPSAVTLGKDGAVWYAEQTGGAGRLDPATGEVRRFPAPDAVAGSPISADIVTGADGRIWFTKPGINRITSIDPATGAMTDYTPSVADSRPTGLLAGPDGRIWFAESAASNIGVIDASGTITEYPLPATLSAPRALAFGPGGKIWYSAPGRGRIGSFDPASPPSGPYHAATPPLTTGTFPQAAPAYSARCTVGMICQTQIVTGGEMRIGDFVQKLPRGAIRVTGGINDLTDIENIPLVKPVVGAQLEAKELEVPGGLVGRLPLVGPILGKSPAAMWAVNRLTVTQSLAAPPTAYFNSSGGLGARLSLNLKLNNTLLGPSCVIGPVNAALEPDPVSGAFANDQVLGWTTAAVSIKAPVAVPAAKGCGPGGILNGVVDQLMGLPSGSAKNSLTLDGVLSLAGGTNPSNVKSMQAKPGTTLSPALQRLLAPAAKKKHALPKAPKKVKLRLTARH</sequence>
<dbReference type="AlphaFoldDB" id="A0A7K0BYI3"/>
<evidence type="ECO:0000313" key="4">
    <source>
        <dbReference type="Proteomes" id="UP000487268"/>
    </source>
</evidence>
<dbReference type="GO" id="GO:0016829">
    <property type="term" value="F:lyase activity"/>
    <property type="evidence" value="ECO:0007669"/>
    <property type="project" value="UniProtKB-KW"/>
</dbReference>
<dbReference type="EC" id="4.2.99.-" evidence="3"/>
<protein>
    <submittedName>
        <fullName evidence="3">Virginiamycin B lyase</fullName>
        <ecNumber evidence="3">4.2.99.-</ecNumber>
    </submittedName>
</protein>
<evidence type="ECO:0000313" key="3">
    <source>
        <dbReference type="EMBL" id="MQY06146.1"/>
    </source>
</evidence>
<dbReference type="PANTHER" id="PTHR40274:SF3">
    <property type="entry name" value="VIRGINIAMYCIN B LYASE"/>
    <property type="match status" value="1"/>
</dbReference>
<dbReference type="PANTHER" id="PTHR40274">
    <property type="entry name" value="VIRGINIAMYCIN B LYASE"/>
    <property type="match status" value="1"/>
</dbReference>
<keyword evidence="2" id="KW-0732">Signal</keyword>
<gene>
    <name evidence="3" type="primary">vgb_3</name>
    <name evidence="3" type="ORF">ACRB68_42270</name>
</gene>
<dbReference type="OrthoDB" id="57332at2"/>
<keyword evidence="3" id="KW-0456">Lyase</keyword>
<dbReference type="Gene3D" id="2.130.10.10">
    <property type="entry name" value="YVTN repeat-like/Quinoprotein amine dehydrogenase"/>
    <property type="match status" value="2"/>
</dbReference>
<dbReference type="InterPro" id="IPR051344">
    <property type="entry name" value="Vgb"/>
</dbReference>